<protein>
    <submittedName>
        <fullName evidence="2">Uncharacterized protein</fullName>
    </submittedName>
</protein>
<evidence type="ECO:0000256" key="1">
    <source>
        <dbReference type="SAM" id="SignalP"/>
    </source>
</evidence>
<accession>A0A9E2KN87</accession>
<comment type="caution">
    <text evidence="2">The sequence shown here is derived from an EMBL/GenBank/DDBJ whole genome shotgun (WGS) entry which is preliminary data.</text>
</comment>
<evidence type="ECO:0000313" key="2">
    <source>
        <dbReference type="EMBL" id="MBU3826432.1"/>
    </source>
</evidence>
<sequence length="99" mass="10711">MYKTLTLGTSLALLTMSLTLPALAAPYAIPQPTLKSCSDDRILQELTDNISNGTLSGEENLMASLNFVQSCQDMLYADDAPYKQRSRANQAASATTLHN</sequence>
<feature type="chain" id="PRO_5038477410" evidence="1">
    <location>
        <begin position="25"/>
        <end position="99"/>
    </location>
</feature>
<organism evidence="2 3">
    <name type="scientific">Candidatus Anaerobiospirillum merdipullorum</name>
    <dbReference type="NCBI Taxonomy" id="2838450"/>
    <lineage>
        <taxon>Bacteria</taxon>
        <taxon>Pseudomonadati</taxon>
        <taxon>Pseudomonadota</taxon>
        <taxon>Gammaproteobacteria</taxon>
        <taxon>Aeromonadales</taxon>
        <taxon>Succinivibrionaceae</taxon>
        <taxon>Anaerobiospirillum</taxon>
    </lineage>
</organism>
<evidence type="ECO:0000313" key="3">
    <source>
        <dbReference type="Proteomes" id="UP000824150"/>
    </source>
</evidence>
<keyword evidence="1" id="KW-0732">Signal</keyword>
<feature type="signal peptide" evidence="1">
    <location>
        <begin position="1"/>
        <end position="24"/>
    </location>
</feature>
<reference evidence="2" key="2">
    <citation type="submission" date="2021-04" db="EMBL/GenBank/DDBJ databases">
        <authorList>
            <person name="Gilroy R."/>
        </authorList>
    </citation>
    <scope>NUCLEOTIDE SEQUENCE</scope>
    <source>
        <strain evidence="2">687</strain>
    </source>
</reference>
<gene>
    <name evidence="2" type="ORF">IAA31_02955</name>
</gene>
<dbReference type="AlphaFoldDB" id="A0A9E2KN87"/>
<name>A0A9E2KN87_9GAMM</name>
<dbReference type="Proteomes" id="UP000824150">
    <property type="component" value="Unassembled WGS sequence"/>
</dbReference>
<reference evidence="2" key="1">
    <citation type="journal article" date="2021" name="PeerJ">
        <title>Extensive microbial diversity within the chicken gut microbiome revealed by metagenomics and culture.</title>
        <authorList>
            <person name="Gilroy R."/>
            <person name="Ravi A."/>
            <person name="Getino M."/>
            <person name="Pursley I."/>
            <person name="Horton D.L."/>
            <person name="Alikhan N.F."/>
            <person name="Baker D."/>
            <person name="Gharbi K."/>
            <person name="Hall N."/>
            <person name="Watson M."/>
            <person name="Adriaenssens E.M."/>
            <person name="Foster-Nyarko E."/>
            <person name="Jarju S."/>
            <person name="Secka A."/>
            <person name="Antonio M."/>
            <person name="Oren A."/>
            <person name="Chaudhuri R.R."/>
            <person name="La Ragione R."/>
            <person name="Hildebrand F."/>
            <person name="Pallen M.J."/>
        </authorList>
    </citation>
    <scope>NUCLEOTIDE SEQUENCE</scope>
    <source>
        <strain evidence="2">687</strain>
    </source>
</reference>
<dbReference type="EMBL" id="JAHLFG010000032">
    <property type="protein sequence ID" value="MBU3826432.1"/>
    <property type="molecule type" value="Genomic_DNA"/>
</dbReference>
<proteinExistence type="predicted"/>